<organism evidence="3 4">
    <name type="scientific">Ophiobolus disseminans</name>
    <dbReference type="NCBI Taxonomy" id="1469910"/>
    <lineage>
        <taxon>Eukaryota</taxon>
        <taxon>Fungi</taxon>
        <taxon>Dikarya</taxon>
        <taxon>Ascomycota</taxon>
        <taxon>Pezizomycotina</taxon>
        <taxon>Dothideomycetes</taxon>
        <taxon>Pleosporomycetidae</taxon>
        <taxon>Pleosporales</taxon>
        <taxon>Pleosporineae</taxon>
        <taxon>Phaeosphaeriaceae</taxon>
        <taxon>Ophiobolus</taxon>
    </lineage>
</organism>
<accession>A0A6A6ZLS4</accession>
<reference evidence="3" key="1">
    <citation type="journal article" date="2020" name="Stud. Mycol.">
        <title>101 Dothideomycetes genomes: a test case for predicting lifestyles and emergence of pathogens.</title>
        <authorList>
            <person name="Haridas S."/>
            <person name="Albert R."/>
            <person name="Binder M."/>
            <person name="Bloem J."/>
            <person name="Labutti K."/>
            <person name="Salamov A."/>
            <person name="Andreopoulos B."/>
            <person name="Baker S."/>
            <person name="Barry K."/>
            <person name="Bills G."/>
            <person name="Bluhm B."/>
            <person name="Cannon C."/>
            <person name="Castanera R."/>
            <person name="Culley D."/>
            <person name="Daum C."/>
            <person name="Ezra D."/>
            <person name="Gonzalez J."/>
            <person name="Henrissat B."/>
            <person name="Kuo A."/>
            <person name="Liang C."/>
            <person name="Lipzen A."/>
            <person name="Lutzoni F."/>
            <person name="Magnuson J."/>
            <person name="Mondo S."/>
            <person name="Nolan M."/>
            <person name="Ohm R."/>
            <person name="Pangilinan J."/>
            <person name="Park H.-J."/>
            <person name="Ramirez L."/>
            <person name="Alfaro M."/>
            <person name="Sun H."/>
            <person name="Tritt A."/>
            <person name="Yoshinaga Y."/>
            <person name="Zwiers L.-H."/>
            <person name="Turgeon B."/>
            <person name="Goodwin S."/>
            <person name="Spatafora J."/>
            <person name="Crous P."/>
            <person name="Grigoriev I."/>
        </authorList>
    </citation>
    <scope>NUCLEOTIDE SEQUENCE</scope>
    <source>
        <strain evidence="3">CBS 113818</strain>
    </source>
</reference>
<dbReference type="PROSITE" id="PS50097">
    <property type="entry name" value="BTB"/>
    <property type="match status" value="1"/>
</dbReference>
<protein>
    <recommendedName>
        <fullName evidence="2">BTB domain-containing protein</fullName>
    </recommendedName>
</protein>
<dbReference type="EMBL" id="MU006237">
    <property type="protein sequence ID" value="KAF2821284.1"/>
    <property type="molecule type" value="Genomic_DNA"/>
</dbReference>
<keyword evidence="4" id="KW-1185">Reference proteome</keyword>
<dbReference type="InterPro" id="IPR011333">
    <property type="entry name" value="SKP1/BTB/POZ_sf"/>
</dbReference>
<dbReference type="Pfam" id="PF00651">
    <property type="entry name" value="BTB"/>
    <property type="match status" value="1"/>
</dbReference>
<gene>
    <name evidence="3" type="ORF">CC86DRAFT_426506</name>
</gene>
<dbReference type="SUPFAM" id="SSF54695">
    <property type="entry name" value="POZ domain"/>
    <property type="match status" value="1"/>
</dbReference>
<name>A0A6A6ZLS4_9PLEO</name>
<dbReference type="AlphaFoldDB" id="A0A6A6ZLS4"/>
<feature type="region of interest" description="Disordered" evidence="1">
    <location>
        <begin position="57"/>
        <end position="79"/>
    </location>
</feature>
<evidence type="ECO:0000313" key="4">
    <source>
        <dbReference type="Proteomes" id="UP000799424"/>
    </source>
</evidence>
<dbReference type="Proteomes" id="UP000799424">
    <property type="component" value="Unassembled WGS sequence"/>
</dbReference>
<sequence>MSTDTSDTLVSPESNIAPNGDVIFVVGPEPRKLRVHSAILRYASKYFENMFGPHFAEGQDLGQNSPKEISMPDDNATANNEVPSRLKPDVMFHIAVAADKFDCAVAIKPSNSLWLKPDGVEDIVGLGYLMAAAYILDDATAFSEITLAMAMRHNESYLLLVRKIDCLLDYVPWERRNVLRTKLQQLLFEGSRDAGWYDDEKCTCAWASRHLLAHAKLQHDESLRPIDMHTISQALEKLDCIKDPAVPAPWAPCIRAHHDGPYYRVRRVNRLKEFQKEANGLCIDCVGGGGEGAEQACRIQHPRKAVSD</sequence>
<dbReference type="CDD" id="cd18186">
    <property type="entry name" value="BTB_POZ_ZBTB_KLHL-like"/>
    <property type="match status" value="1"/>
</dbReference>
<evidence type="ECO:0000259" key="2">
    <source>
        <dbReference type="PROSITE" id="PS50097"/>
    </source>
</evidence>
<proteinExistence type="predicted"/>
<evidence type="ECO:0000256" key="1">
    <source>
        <dbReference type="SAM" id="MobiDB-lite"/>
    </source>
</evidence>
<dbReference type="OrthoDB" id="5275938at2759"/>
<dbReference type="InterPro" id="IPR000210">
    <property type="entry name" value="BTB/POZ_dom"/>
</dbReference>
<dbReference type="Gene3D" id="3.30.710.10">
    <property type="entry name" value="Potassium Channel Kv1.1, Chain A"/>
    <property type="match status" value="1"/>
</dbReference>
<feature type="domain" description="BTB" evidence="2">
    <location>
        <begin position="20"/>
        <end position="73"/>
    </location>
</feature>
<evidence type="ECO:0000313" key="3">
    <source>
        <dbReference type="EMBL" id="KAF2821284.1"/>
    </source>
</evidence>